<feature type="compositionally biased region" description="Basic and acidic residues" evidence="1">
    <location>
        <begin position="372"/>
        <end position="387"/>
    </location>
</feature>
<name>A0A364L1H1_TALAM</name>
<evidence type="ECO:0000313" key="3">
    <source>
        <dbReference type="Proteomes" id="UP000249363"/>
    </source>
</evidence>
<evidence type="ECO:0000313" key="2">
    <source>
        <dbReference type="EMBL" id="RAO69581.1"/>
    </source>
</evidence>
<dbReference type="Proteomes" id="UP000249363">
    <property type="component" value="Unassembled WGS sequence"/>
</dbReference>
<feature type="region of interest" description="Disordered" evidence="1">
    <location>
        <begin position="361"/>
        <end position="425"/>
    </location>
</feature>
<evidence type="ECO:0000256" key="1">
    <source>
        <dbReference type="SAM" id="MobiDB-lite"/>
    </source>
</evidence>
<dbReference type="EMBL" id="MIKG01000010">
    <property type="protein sequence ID" value="RAO69581.1"/>
    <property type="molecule type" value="Genomic_DNA"/>
</dbReference>
<reference evidence="2 3" key="1">
    <citation type="journal article" date="2017" name="Biotechnol. Biofuels">
        <title>Differential beta-glucosidase expression as a function of carbon source availability in Talaromyces amestolkiae: a genomic and proteomic approach.</title>
        <authorList>
            <person name="de Eugenio L.I."/>
            <person name="Mendez-Liter J.A."/>
            <person name="Nieto-Dominguez M."/>
            <person name="Alonso L."/>
            <person name="Gil-Munoz J."/>
            <person name="Barriuso J."/>
            <person name="Prieto A."/>
            <person name="Martinez M.J."/>
        </authorList>
    </citation>
    <scope>NUCLEOTIDE SEQUENCE [LARGE SCALE GENOMIC DNA]</scope>
    <source>
        <strain evidence="2 3">CIB</strain>
    </source>
</reference>
<dbReference type="RefSeq" id="XP_040734097.1">
    <property type="nucleotide sequence ID" value="XM_040878086.1"/>
</dbReference>
<dbReference type="SUPFAM" id="SSF48576">
    <property type="entry name" value="Terpenoid synthases"/>
    <property type="match status" value="1"/>
</dbReference>
<dbReference type="AlphaFoldDB" id="A0A364L1H1"/>
<organism evidence="2 3">
    <name type="scientific">Talaromyces amestolkiae</name>
    <dbReference type="NCBI Taxonomy" id="1196081"/>
    <lineage>
        <taxon>Eukaryota</taxon>
        <taxon>Fungi</taxon>
        <taxon>Dikarya</taxon>
        <taxon>Ascomycota</taxon>
        <taxon>Pezizomycotina</taxon>
        <taxon>Eurotiomycetes</taxon>
        <taxon>Eurotiomycetidae</taxon>
        <taxon>Eurotiales</taxon>
        <taxon>Trichocomaceae</taxon>
        <taxon>Talaromyces</taxon>
        <taxon>Talaromyces sect. Talaromyces</taxon>
    </lineage>
</organism>
<comment type="caution">
    <text evidence="2">The sequence shown here is derived from an EMBL/GenBank/DDBJ whole genome shotgun (WGS) entry which is preliminary data.</text>
</comment>
<dbReference type="GeneID" id="63794809"/>
<feature type="compositionally biased region" description="Polar residues" evidence="1">
    <location>
        <begin position="361"/>
        <end position="371"/>
    </location>
</feature>
<dbReference type="InterPro" id="IPR008949">
    <property type="entry name" value="Isoprenoid_synthase_dom_sf"/>
</dbReference>
<keyword evidence="3" id="KW-1185">Reference proteome</keyword>
<dbReference type="Gene3D" id="1.10.600.10">
    <property type="entry name" value="Farnesyl Diphosphate Synthase"/>
    <property type="match status" value="1"/>
</dbReference>
<protein>
    <recommendedName>
        <fullName evidence="4">Fusicoccadiene synthase</fullName>
    </recommendedName>
</protein>
<dbReference type="OrthoDB" id="6921389at2759"/>
<proteinExistence type="predicted"/>
<feature type="compositionally biased region" description="Low complexity" evidence="1">
    <location>
        <begin position="396"/>
        <end position="405"/>
    </location>
</feature>
<sequence length="425" mass="48919">MMDFRYSEHVDPKTYETHGLCDGIELRIHKDPHGEIKGALRCQRDWAKLVAPVNQPFWGTLGDPYSFVRVTIPETLPERLEILSYANEFAFIYDDAITEDIDQKLESINRREILDEFGSSSFTLQQQKDIADRHQQDVALRREGVKQIQGQIFEEMIAIDKERAITTMKNWQKFVQVQSSRKRSEPFSGLDEYLPYRISDAGELFWFGLITFGMGLTIPEHEMSLCKKLDRPAWEALALTNDLYSWEKERDDAAKAGETLVVNAIWVLMQEYSISEPEAKDLCRQKIKESVSRAVKIAEETKARTDLSLDLRQYTDAITYSVSGNLVWSIYCPRYHPAEVERNEIFLSNYIRDESLGQENNLTQQPLPTQSGHDHKPQTDKHAKLESYSHNSNKYPSTDSSSPSSFHVRQNSDLLNVAVGGEQLR</sequence>
<gene>
    <name evidence="2" type="ORF">BHQ10_005593</name>
</gene>
<evidence type="ECO:0008006" key="4">
    <source>
        <dbReference type="Google" id="ProtNLM"/>
    </source>
</evidence>
<dbReference type="Pfam" id="PF19086">
    <property type="entry name" value="Terpene_syn_C_2"/>
    <property type="match status" value="1"/>
</dbReference>
<accession>A0A364L1H1</accession>
<dbReference type="STRING" id="1196081.A0A364L1H1"/>